<dbReference type="EMBL" id="CABVHF010000024">
    <property type="protein sequence ID" value="VVN25176.1"/>
    <property type="molecule type" value="Genomic_DNA"/>
</dbReference>
<evidence type="ECO:0000256" key="4">
    <source>
        <dbReference type="ARBA" id="ARBA00022692"/>
    </source>
</evidence>
<evidence type="ECO:0000256" key="1">
    <source>
        <dbReference type="ARBA" id="ARBA00004651"/>
    </source>
</evidence>
<evidence type="ECO:0000256" key="6">
    <source>
        <dbReference type="ARBA" id="ARBA00023136"/>
    </source>
</evidence>
<feature type="transmembrane region" description="Helical" evidence="7">
    <location>
        <begin position="12"/>
        <end position="33"/>
    </location>
</feature>
<dbReference type="GO" id="GO:0005886">
    <property type="term" value="C:plasma membrane"/>
    <property type="evidence" value="ECO:0007669"/>
    <property type="project" value="UniProtKB-SubCell"/>
</dbReference>
<keyword evidence="3" id="KW-1003">Cell membrane</keyword>
<feature type="transmembrane region" description="Helical" evidence="7">
    <location>
        <begin position="331"/>
        <end position="353"/>
    </location>
</feature>
<sequence length="411" mass="44661">MSKLFFSRIMRVLLGTLGAQLITIGVMLLLVRLYSPGEIGGFSVWLSAATIISVLLTGRYELALFSTGQKSEFYAVIKLVIFLVLTLSIAVIGLLLVVPYATSSLPAEISRYWLALAAVAAGLGINKLLLSVLTYQQAFNKLGLARISLAACIAVSQVAAGYLLEGEQGLIYGQTLGVLIATSLAAFWVGKVLLGRSLGASLVDVAAVARSYSNFPKYSLPADLINTVSSQLPVILLASKFGGEIAGWFALTLRMMGAPISLLAASVLDVFKEQAAREYRDSGNCRKLFLSTFKVLALLALPPFIIIGLFAEPAFALIFGAEWTESGRYAVLLIPLFYMRFVVSPLSYTIYIAQRQNLDLLWQLVLLAMTVACFMLPATVESVLTFYAAGYAFMYFVYFWMSFHCAKGEAK</sequence>
<feature type="transmembrane region" description="Helical" evidence="7">
    <location>
        <begin position="360"/>
        <end position="378"/>
    </location>
</feature>
<dbReference type="RefSeq" id="WP_188036524.1">
    <property type="nucleotide sequence ID" value="NZ_CABVHF010000024.1"/>
</dbReference>
<dbReference type="Proteomes" id="UP000399692">
    <property type="component" value="Unassembled WGS sequence"/>
</dbReference>
<proteinExistence type="inferred from homology"/>
<reference evidence="8 9" key="1">
    <citation type="submission" date="2019-09" db="EMBL/GenBank/DDBJ databases">
        <authorList>
            <person name="Chandra G."/>
            <person name="Truman W A."/>
        </authorList>
    </citation>
    <scope>NUCLEOTIDE SEQUENCE [LARGE SCALE GENOMIC DNA]</scope>
    <source>
        <strain evidence="8">PS631</strain>
    </source>
</reference>
<keyword evidence="4 7" id="KW-0812">Transmembrane</keyword>
<keyword evidence="5 7" id="KW-1133">Transmembrane helix</keyword>
<dbReference type="PANTHER" id="PTHR30250:SF10">
    <property type="entry name" value="LIPOPOLYSACCHARIDE BIOSYNTHESIS PROTEIN WZXC"/>
    <property type="match status" value="1"/>
</dbReference>
<evidence type="ECO:0008006" key="10">
    <source>
        <dbReference type="Google" id="ProtNLM"/>
    </source>
</evidence>
<name>A0A5E6W983_PSEFL</name>
<evidence type="ECO:0000313" key="8">
    <source>
        <dbReference type="EMBL" id="VVN25176.1"/>
    </source>
</evidence>
<dbReference type="PANTHER" id="PTHR30250">
    <property type="entry name" value="PST FAMILY PREDICTED COLANIC ACID TRANSPORTER"/>
    <property type="match status" value="1"/>
</dbReference>
<feature type="transmembrane region" description="Helical" evidence="7">
    <location>
        <begin position="288"/>
        <end position="311"/>
    </location>
</feature>
<dbReference type="Pfam" id="PF13440">
    <property type="entry name" value="Polysacc_synt_3"/>
    <property type="match status" value="1"/>
</dbReference>
<feature type="transmembrane region" description="Helical" evidence="7">
    <location>
        <begin position="170"/>
        <end position="189"/>
    </location>
</feature>
<dbReference type="InterPro" id="IPR050833">
    <property type="entry name" value="Poly_Biosynth_Transport"/>
</dbReference>
<evidence type="ECO:0000256" key="5">
    <source>
        <dbReference type="ARBA" id="ARBA00022989"/>
    </source>
</evidence>
<protein>
    <recommendedName>
        <fullName evidence="10">Translocase</fullName>
    </recommendedName>
</protein>
<dbReference type="AlphaFoldDB" id="A0A5E6W983"/>
<evidence type="ECO:0000313" key="9">
    <source>
        <dbReference type="Proteomes" id="UP000399692"/>
    </source>
</evidence>
<keyword evidence="6 7" id="KW-0472">Membrane</keyword>
<feature type="transmembrane region" description="Helical" evidence="7">
    <location>
        <begin position="147"/>
        <end position="164"/>
    </location>
</feature>
<accession>A0A5E6W983</accession>
<organism evidence="8 9">
    <name type="scientific">Pseudomonas fluorescens</name>
    <dbReference type="NCBI Taxonomy" id="294"/>
    <lineage>
        <taxon>Bacteria</taxon>
        <taxon>Pseudomonadati</taxon>
        <taxon>Pseudomonadota</taxon>
        <taxon>Gammaproteobacteria</taxon>
        <taxon>Pseudomonadales</taxon>
        <taxon>Pseudomonadaceae</taxon>
        <taxon>Pseudomonas</taxon>
    </lineage>
</organism>
<feature type="transmembrane region" description="Helical" evidence="7">
    <location>
        <begin position="112"/>
        <end position="135"/>
    </location>
</feature>
<evidence type="ECO:0000256" key="7">
    <source>
        <dbReference type="SAM" id="Phobius"/>
    </source>
</evidence>
<comment type="subcellular location">
    <subcellularLocation>
        <location evidence="1">Cell membrane</location>
        <topology evidence="1">Multi-pass membrane protein</topology>
    </subcellularLocation>
</comment>
<comment type="similarity">
    <text evidence="2">Belongs to the polysaccharide synthase family.</text>
</comment>
<feature type="transmembrane region" description="Helical" evidence="7">
    <location>
        <begin position="384"/>
        <end position="403"/>
    </location>
</feature>
<evidence type="ECO:0000256" key="3">
    <source>
        <dbReference type="ARBA" id="ARBA00022475"/>
    </source>
</evidence>
<evidence type="ECO:0000256" key="2">
    <source>
        <dbReference type="ARBA" id="ARBA00007430"/>
    </source>
</evidence>
<feature type="transmembrane region" description="Helical" evidence="7">
    <location>
        <begin position="39"/>
        <end position="58"/>
    </location>
</feature>
<gene>
    <name evidence="8" type="ORF">PS631_04595</name>
</gene>
<feature type="transmembrane region" description="Helical" evidence="7">
    <location>
        <begin position="79"/>
        <end position="100"/>
    </location>
</feature>